<dbReference type="InParanoid" id="A0A1Y2LYE3"/>
<proteinExistence type="predicted"/>
<sequence length="108" mass="11924">MDPFSVLSIATAVVQFPDFTGKLVSGTWRIYQGNAPKDFRESNSDLRSITLDLNRLTKELQLSRTKAQTKIATPQDTNLGNLAKSCNEIGLQLVSLFTRLQSETASGF</sequence>
<reference evidence="1 2" key="1">
    <citation type="journal article" date="2017" name="Genome Announc.">
        <title>Genome sequence of the saprophytic ascomycete Epicoccum nigrum ICMP 19927 strain isolated from New Zealand.</title>
        <authorList>
            <person name="Fokin M."/>
            <person name="Fleetwood D."/>
            <person name="Weir B.S."/>
            <person name="Villas-Boas S.G."/>
        </authorList>
    </citation>
    <scope>NUCLEOTIDE SEQUENCE [LARGE SCALE GENOMIC DNA]</scope>
    <source>
        <strain evidence="1 2">ICMP 19927</strain>
    </source>
</reference>
<gene>
    <name evidence="1" type="ORF">B5807_07118</name>
</gene>
<organism evidence="1 2">
    <name type="scientific">Epicoccum nigrum</name>
    <name type="common">Soil fungus</name>
    <name type="synonym">Epicoccum purpurascens</name>
    <dbReference type="NCBI Taxonomy" id="105696"/>
    <lineage>
        <taxon>Eukaryota</taxon>
        <taxon>Fungi</taxon>
        <taxon>Dikarya</taxon>
        <taxon>Ascomycota</taxon>
        <taxon>Pezizomycotina</taxon>
        <taxon>Dothideomycetes</taxon>
        <taxon>Pleosporomycetidae</taxon>
        <taxon>Pleosporales</taxon>
        <taxon>Pleosporineae</taxon>
        <taxon>Didymellaceae</taxon>
        <taxon>Epicoccum</taxon>
    </lineage>
</organism>
<accession>A0A1Y2LYE3</accession>
<dbReference type="AlphaFoldDB" id="A0A1Y2LYE3"/>
<evidence type="ECO:0000313" key="1">
    <source>
        <dbReference type="EMBL" id="OSS48559.1"/>
    </source>
</evidence>
<protein>
    <submittedName>
        <fullName evidence="1">Uncharacterized protein</fullName>
    </submittedName>
</protein>
<name>A0A1Y2LYE3_EPING</name>
<evidence type="ECO:0000313" key="2">
    <source>
        <dbReference type="Proteomes" id="UP000193240"/>
    </source>
</evidence>
<keyword evidence="2" id="KW-1185">Reference proteome</keyword>
<dbReference type="Proteomes" id="UP000193240">
    <property type="component" value="Unassembled WGS sequence"/>
</dbReference>
<dbReference type="EMBL" id="KZ107845">
    <property type="protein sequence ID" value="OSS48559.1"/>
    <property type="molecule type" value="Genomic_DNA"/>
</dbReference>